<keyword evidence="3" id="KW-1185">Reference proteome</keyword>
<gene>
    <name evidence="2" type="ORF">EYF80_041139</name>
</gene>
<evidence type="ECO:0000313" key="3">
    <source>
        <dbReference type="Proteomes" id="UP000314294"/>
    </source>
</evidence>
<feature type="region of interest" description="Disordered" evidence="1">
    <location>
        <begin position="1"/>
        <end position="22"/>
    </location>
</feature>
<dbReference type="Proteomes" id="UP000314294">
    <property type="component" value="Unassembled WGS sequence"/>
</dbReference>
<name>A0A4Z2G501_9TELE</name>
<dbReference type="AlphaFoldDB" id="A0A4Z2G501"/>
<protein>
    <submittedName>
        <fullName evidence="2">Uncharacterized protein</fullName>
    </submittedName>
</protein>
<proteinExistence type="predicted"/>
<organism evidence="2 3">
    <name type="scientific">Liparis tanakae</name>
    <name type="common">Tanaka's snailfish</name>
    <dbReference type="NCBI Taxonomy" id="230148"/>
    <lineage>
        <taxon>Eukaryota</taxon>
        <taxon>Metazoa</taxon>
        <taxon>Chordata</taxon>
        <taxon>Craniata</taxon>
        <taxon>Vertebrata</taxon>
        <taxon>Euteleostomi</taxon>
        <taxon>Actinopterygii</taxon>
        <taxon>Neopterygii</taxon>
        <taxon>Teleostei</taxon>
        <taxon>Neoteleostei</taxon>
        <taxon>Acanthomorphata</taxon>
        <taxon>Eupercaria</taxon>
        <taxon>Perciformes</taxon>
        <taxon>Cottioidei</taxon>
        <taxon>Cottales</taxon>
        <taxon>Liparidae</taxon>
        <taxon>Liparis</taxon>
    </lineage>
</organism>
<feature type="region of interest" description="Disordered" evidence="1">
    <location>
        <begin position="48"/>
        <end position="81"/>
    </location>
</feature>
<evidence type="ECO:0000256" key="1">
    <source>
        <dbReference type="SAM" id="MobiDB-lite"/>
    </source>
</evidence>
<reference evidence="2 3" key="1">
    <citation type="submission" date="2019-03" db="EMBL/GenBank/DDBJ databases">
        <title>First draft genome of Liparis tanakae, snailfish: a comprehensive survey of snailfish specific genes.</title>
        <authorList>
            <person name="Kim W."/>
            <person name="Song I."/>
            <person name="Jeong J.-H."/>
            <person name="Kim D."/>
            <person name="Kim S."/>
            <person name="Ryu S."/>
            <person name="Song J.Y."/>
            <person name="Lee S.K."/>
        </authorList>
    </citation>
    <scope>NUCLEOTIDE SEQUENCE [LARGE SCALE GENOMIC DNA]</scope>
    <source>
        <tissue evidence="2">Muscle</tissue>
    </source>
</reference>
<evidence type="ECO:0000313" key="2">
    <source>
        <dbReference type="EMBL" id="TNN48646.1"/>
    </source>
</evidence>
<accession>A0A4Z2G501</accession>
<sequence>MQKSQRDLLAQPSVSAKSLMGGVQGQRLRRAAMMLMWPKLNSYHKTAAQEDPSNMNNGLFSSTPTALNGKGDSDPPATSLACNVPRDILVY</sequence>
<comment type="caution">
    <text evidence="2">The sequence shown here is derived from an EMBL/GenBank/DDBJ whole genome shotgun (WGS) entry which is preliminary data.</text>
</comment>
<dbReference type="EMBL" id="SRLO01000687">
    <property type="protein sequence ID" value="TNN48646.1"/>
    <property type="molecule type" value="Genomic_DNA"/>
</dbReference>
<feature type="compositionally biased region" description="Polar residues" evidence="1">
    <location>
        <begin position="51"/>
        <end position="66"/>
    </location>
</feature>